<gene>
    <name evidence="2" type="ORF">DSW25_11250</name>
</gene>
<evidence type="ECO:0000313" key="2">
    <source>
        <dbReference type="EMBL" id="KEJ89565.1"/>
    </source>
</evidence>
<dbReference type="Proteomes" id="UP000027734">
    <property type="component" value="Unassembled WGS sequence"/>
</dbReference>
<name>A0A073IJ34_9RHOB</name>
<feature type="region of interest" description="Disordered" evidence="1">
    <location>
        <begin position="1"/>
        <end position="21"/>
    </location>
</feature>
<dbReference type="eggNOG" id="COG1399">
    <property type="taxonomic scope" value="Bacteria"/>
</dbReference>
<comment type="caution">
    <text evidence="2">The sequence shown here is derived from an EMBL/GenBank/DDBJ whole genome shotgun (WGS) entry which is preliminary data.</text>
</comment>
<dbReference type="AlphaFoldDB" id="A0A073IJ34"/>
<dbReference type="STRING" id="1300350.Z948_3136"/>
<evidence type="ECO:0000313" key="3">
    <source>
        <dbReference type="Proteomes" id="UP000027734"/>
    </source>
</evidence>
<accession>A0A073IJ34</accession>
<dbReference type="OrthoDB" id="8443793at2"/>
<evidence type="ECO:0000256" key="1">
    <source>
        <dbReference type="SAM" id="MobiDB-lite"/>
    </source>
</evidence>
<keyword evidence="3" id="KW-1185">Reference proteome</keyword>
<sequence>MSATPPTGTSLRVSTLSQTGPTEFSLRPEAAELSDLAAALGVDGLRKLSFTGQLKPQGNADWQLKARLGATVIQPCVVTLEPVTTRIDTEVVRIFVQDYSETDAPEIEMPEDDSIEPLGIWIDPAIVMEESLALAVPEYPRKEGAAAETVRVTEPGKTPMSDEEARPFAGLAALKEQLSNDDGE</sequence>
<evidence type="ECO:0008006" key="4">
    <source>
        <dbReference type="Google" id="ProtNLM"/>
    </source>
</evidence>
<dbReference type="RefSeq" id="WP_025060431.1">
    <property type="nucleotide sequence ID" value="NZ_JAMC01000003.1"/>
</dbReference>
<organism evidence="2 3">
    <name type="scientific">Sulfitobacter donghicola DSW-25 = KCTC 12864 = JCM 14565</name>
    <dbReference type="NCBI Taxonomy" id="1300350"/>
    <lineage>
        <taxon>Bacteria</taxon>
        <taxon>Pseudomonadati</taxon>
        <taxon>Pseudomonadota</taxon>
        <taxon>Alphaproteobacteria</taxon>
        <taxon>Rhodobacterales</taxon>
        <taxon>Roseobacteraceae</taxon>
        <taxon>Sulfitobacter</taxon>
    </lineage>
</organism>
<dbReference type="Pfam" id="PF02620">
    <property type="entry name" value="YceD"/>
    <property type="match status" value="1"/>
</dbReference>
<reference evidence="2 3" key="1">
    <citation type="submission" date="2014-01" db="EMBL/GenBank/DDBJ databases">
        <title>Sulfitobacter donghicola JCM 14565 Genome Sequencing.</title>
        <authorList>
            <person name="Lai Q."/>
            <person name="Hong Z."/>
        </authorList>
    </citation>
    <scope>NUCLEOTIDE SEQUENCE [LARGE SCALE GENOMIC DNA]</scope>
    <source>
        <strain evidence="2 3">JCM 14565</strain>
    </source>
</reference>
<protein>
    <recommendedName>
        <fullName evidence="4">50S ribosomal protein L34</fullName>
    </recommendedName>
</protein>
<dbReference type="EMBL" id="JAMC01000003">
    <property type="protein sequence ID" value="KEJ89565.1"/>
    <property type="molecule type" value="Genomic_DNA"/>
</dbReference>
<proteinExistence type="predicted"/>
<feature type="region of interest" description="Disordered" evidence="1">
    <location>
        <begin position="143"/>
        <end position="166"/>
    </location>
</feature>
<dbReference type="InterPro" id="IPR003772">
    <property type="entry name" value="YceD"/>
</dbReference>